<dbReference type="PANTHER" id="PTHR34227">
    <property type="entry name" value="CHAPERONE PROTEIN YCDY"/>
    <property type="match status" value="1"/>
</dbReference>
<accession>A0AAE3G6J0</accession>
<proteinExistence type="predicted"/>
<keyword evidence="1" id="KW-0143">Chaperone</keyword>
<dbReference type="RefSeq" id="WP_253483546.1">
    <property type="nucleotide sequence ID" value="NZ_JALJXV010000010.1"/>
</dbReference>
<dbReference type="AlphaFoldDB" id="A0AAE3G6J0"/>
<gene>
    <name evidence="2" type="ORF">J2T57_003866</name>
</gene>
<organism evidence="2 3">
    <name type="scientific">Natronocella acetinitrilica</name>
    <dbReference type="NCBI Taxonomy" id="414046"/>
    <lineage>
        <taxon>Bacteria</taxon>
        <taxon>Pseudomonadati</taxon>
        <taxon>Pseudomonadota</taxon>
        <taxon>Gammaproteobacteria</taxon>
        <taxon>Chromatiales</taxon>
        <taxon>Ectothiorhodospiraceae</taxon>
        <taxon>Natronocella</taxon>
    </lineage>
</organism>
<dbReference type="SUPFAM" id="SSF89155">
    <property type="entry name" value="TorD-like"/>
    <property type="match status" value="1"/>
</dbReference>
<protein>
    <submittedName>
        <fullName evidence="2">TorA maturation chaperone TorD</fullName>
    </submittedName>
</protein>
<dbReference type="InterPro" id="IPR020945">
    <property type="entry name" value="DMSO/NO3_reduct_chaperone"/>
</dbReference>
<evidence type="ECO:0000313" key="3">
    <source>
        <dbReference type="Proteomes" id="UP001205843"/>
    </source>
</evidence>
<dbReference type="Proteomes" id="UP001205843">
    <property type="component" value="Unassembled WGS sequence"/>
</dbReference>
<dbReference type="EMBL" id="JALJXV010000010">
    <property type="protein sequence ID" value="MCP1676695.1"/>
    <property type="molecule type" value="Genomic_DNA"/>
</dbReference>
<evidence type="ECO:0000256" key="1">
    <source>
        <dbReference type="ARBA" id="ARBA00023186"/>
    </source>
</evidence>
<evidence type="ECO:0000313" key="2">
    <source>
        <dbReference type="EMBL" id="MCP1676695.1"/>
    </source>
</evidence>
<dbReference type="InterPro" id="IPR036411">
    <property type="entry name" value="TorD-like_sf"/>
</dbReference>
<name>A0AAE3G6J0_9GAMM</name>
<sequence length="298" mass="32138">MAATALKRTSTRPPAAPAQRAQARAACYLNLAQCLRPPHDPALVAAMGSDLVPDLREALVTLGDPPELRESVRRLEQALAEPGAGDRLLRDYTWLFLTPPYRVDLNAGLYLDGALMGPSVQQLVQLYRRHGVEKGSAFHDLPDHIALLLEFSAMLWAKAAESLQGGDRTQAESMLRDQAWLLARHYLGWMSTLATRIDAVGEGRTGATVYAGLTALVTAIAELEFADIRHLLAAEDTGPTPQAMVRQELPPVPPRQAVCGGCGEPFTLQGERAAIHARLEEAGLDASHVAICKRCGTG</sequence>
<dbReference type="Pfam" id="PF02613">
    <property type="entry name" value="Nitrate_red_del"/>
    <property type="match status" value="1"/>
</dbReference>
<reference evidence="2" key="1">
    <citation type="submission" date="2022-03" db="EMBL/GenBank/DDBJ databases">
        <title>Genomic Encyclopedia of Type Strains, Phase III (KMG-III): the genomes of soil and plant-associated and newly described type strains.</title>
        <authorList>
            <person name="Whitman W."/>
        </authorList>
    </citation>
    <scope>NUCLEOTIDE SEQUENCE</scope>
    <source>
        <strain evidence="2">ANL 6-2</strain>
    </source>
</reference>
<keyword evidence="3" id="KW-1185">Reference proteome</keyword>
<comment type="caution">
    <text evidence="2">The sequence shown here is derived from an EMBL/GenBank/DDBJ whole genome shotgun (WGS) entry which is preliminary data.</text>
</comment>
<dbReference type="Gene3D" id="1.10.3480.10">
    <property type="entry name" value="TorD-like"/>
    <property type="match status" value="1"/>
</dbReference>
<dbReference type="PANTHER" id="PTHR34227:SF1">
    <property type="entry name" value="DIMETHYL SULFOXIDE REDUCTASE CHAPERONE-RELATED"/>
    <property type="match status" value="1"/>
</dbReference>
<dbReference type="InterPro" id="IPR050289">
    <property type="entry name" value="TorD/DmsD_chaperones"/>
</dbReference>